<accession>A0A9W9Z1E5</accession>
<evidence type="ECO:0000313" key="1">
    <source>
        <dbReference type="EMBL" id="KAJ7373381.1"/>
    </source>
</evidence>
<comment type="caution">
    <text evidence="1">The sequence shown here is derived from an EMBL/GenBank/DDBJ whole genome shotgun (WGS) entry which is preliminary data.</text>
</comment>
<name>A0A9W9Z1E5_9CNID</name>
<proteinExistence type="predicted"/>
<evidence type="ECO:0000313" key="2">
    <source>
        <dbReference type="Proteomes" id="UP001163046"/>
    </source>
</evidence>
<reference evidence="1" key="1">
    <citation type="submission" date="2023-01" db="EMBL/GenBank/DDBJ databases">
        <title>Genome assembly of the deep-sea coral Lophelia pertusa.</title>
        <authorList>
            <person name="Herrera S."/>
            <person name="Cordes E."/>
        </authorList>
    </citation>
    <scope>NUCLEOTIDE SEQUENCE</scope>
    <source>
        <strain evidence="1">USNM1676648</strain>
        <tissue evidence="1">Polyp</tissue>
    </source>
</reference>
<dbReference type="AlphaFoldDB" id="A0A9W9Z1E5"/>
<sequence>MFLDDGLAGNSSLESTLTDANVVETGLCKVGEFFYPKGLPRKKVENFVSIVNLGMEDNFFRCFSIQLTSNQLDALLAEMEAGIDIPDNILKAVSVVGKNINQHGTAIWALNRNVFIDGNGNVVNPEDHGLIWIGHLVLEPGRIQSSPLHLKTFFVEQD</sequence>
<dbReference type="EMBL" id="MU826831">
    <property type="protein sequence ID" value="KAJ7373381.1"/>
    <property type="molecule type" value="Genomic_DNA"/>
</dbReference>
<dbReference type="OrthoDB" id="5986565at2759"/>
<gene>
    <name evidence="1" type="ORF">OS493_012973</name>
</gene>
<protein>
    <submittedName>
        <fullName evidence="1">Uncharacterized protein</fullName>
    </submittedName>
</protein>
<keyword evidence="2" id="KW-1185">Reference proteome</keyword>
<dbReference type="Proteomes" id="UP001163046">
    <property type="component" value="Unassembled WGS sequence"/>
</dbReference>
<organism evidence="1 2">
    <name type="scientific">Desmophyllum pertusum</name>
    <dbReference type="NCBI Taxonomy" id="174260"/>
    <lineage>
        <taxon>Eukaryota</taxon>
        <taxon>Metazoa</taxon>
        <taxon>Cnidaria</taxon>
        <taxon>Anthozoa</taxon>
        <taxon>Hexacorallia</taxon>
        <taxon>Scleractinia</taxon>
        <taxon>Caryophylliina</taxon>
        <taxon>Caryophylliidae</taxon>
        <taxon>Desmophyllum</taxon>
    </lineage>
</organism>